<sequence>MTETNGTASHAVRICTGARSRSQARRLVAAARDEATTATVHEVGPAGIGDLAPLVLVTADGETAFHAGVSEDDVRALVRALEADDLRIAEAHAVVAHDPDTATLPVPDEGPLAVGRRRVLARAGWSVPDEVGDDERFAADVVGDDPEAADERVRTTGLLGRGRGDASTDEPVVEEWDRARETMESGSDPVLVVNANEADERDRTDSLLLESDPVSVVDGALAVADLLDVADVVFYTREGDELARERLDAAVDAVCGHLSPPKRPQVVAGPDRYVAGEMTMALESLEGNDRLEARLRPPTPAQHGLYGRPTLIHTPRTLAQLRRLWLHPDDFDADDADPGTRLVTVSGDVAAPATVELSTSGSLAAVRGTVTLDGPFKMACVGGQFGGLTRSLDHPPNAPALSGADLGTHGAVELLDDSRCAVATAGTRARFAEEENCGRCVPCREGSVQLTDLLRAVYGGDYRSGTIRELARVMRTTSTCDFGQAAARPVTTAMDAFETEFRAHAEGRCPSGECEAVNRAGRRGEERETGEVSQP</sequence>
<keyword evidence="5" id="KW-0411">Iron-sulfur</keyword>
<comment type="similarity">
    <text evidence="1">Belongs to the complex I 51 kDa subunit family.</text>
</comment>
<dbReference type="SUPFAM" id="SSF140490">
    <property type="entry name" value="Nqo1C-terminal domain-like"/>
    <property type="match status" value="1"/>
</dbReference>
<dbReference type="Gene3D" id="3.40.50.11540">
    <property type="entry name" value="NADH-ubiquinone oxidoreductase 51kDa subunit"/>
    <property type="match status" value="1"/>
</dbReference>
<dbReference type="PANTHER" id="PTHR43578:SF3">
    <property type="entry name" value="NADH-QUINONE OXIDOREDUCTASE SUBUNIT F"/>
    <property type="match status" value="1"/>
</dbReference>
<accession>A0A1G9Q8G6</accession>
<evidence type="ECO:0000313" key="9">
    <source>
        <dbReference type="Proteomes" id="UP000199451"/>
    </source>
</evidence>
<keyword evidence="3" id="KW-0479">Metal-binding</keyword>
<dbReference type="Gene3D" id="1.20.1440.230">
    <property type="entry name" value="NADH-ubiquinone oxidoreductase 51kDa subunit, iron-sulphur binding domain"/>
    <property type="match status" value="1"/>
</dbReference>
<gene>
    <name evidence="8" type="ORF">SAMN04487949_0732</name>
</gene>
<evidence type="ECO:0000259" key="7">
    <source>
        <dbReference type="SMART" id="SM00928"/>
    </source>
</evidence>
<proteinExistence type="inferred from homology"/>
<dbReference type="SMART" id="SM00928">
    <property type="entry name" value="NADH_4Fe-4S"/>
    <property type="match status" value="1"/>
</dbReference>
<dbReference type="AlphaFoldDB" id="A0A1G9Q8G6"/>
<dbReference type="InterPro" id="IPR037207">
    <property type="entry name" value="Nuop51_4Fe4S-bd_sf"/>
</dbReference>
<feature type="domain" description="NADH-ubiquinone oxidoreductase 51kDa subunit iron-sulphur binding" evidence="7">
    <location>
        <begin position="422"/>
        <end position="467"/>
    </location>
</feature>
<keyword evidence="9" id="KW-1185">Reference proteome</keyword>
<dbReference type="RefSeq" id="WP_089694163.1">
    <property type="nucleotide sequence ID" value="NZ_FNHL01000001.1"/>
</dbReference>
<dbReference type="OrthoDB" id="297477at2157"/>
<evidence type="ECO:0000313" key="8">
    <source>
        <dbReference type="EMBL" id="SDM07223.1"/>
    </source>
</evidence>
<feature type="compositionally biased region" description="Basic and acidic residues" evidence="6">
    <location>
        <begin position="522"/>
        <end position="535"/>
    </location>
</feature>
<dbReference type="SUPFAM" id="SSF142019">
    <property type="entry name" value="Nqo1 FMN-binding domain-like"/>
    <property type="match status" value="1"/>
</dbReference>
<dbReference type="Pfam" id="PF10589">
    <property type="entry name" value="NADH_4Fe-4S"/>
    <property type="match status" value="1"/>
</dbReference>
<evidence type="ECO:0000256" key="3">
    <source>
        <dbReference type="ARBA" id="ARBA00022723"/>
    </source>
</evidence>
<evidence type="ECO:0000256" key="1">
    <source>
        <dbReference type="ARBA" id="ARBA00007523"/>
    </source>
</evidence>
<feature type="region of interest" description="Disordered" evidence="6">
    <location>
        <begin position="515"/>
        <end position="535"/>
    </location>
</feature>
<dbReference type="GO" id="GO:0051539">
    <property type="term" value="F:4 iron, 4 sulfur cluster binding"/>
    <property type="evidence" value="ECO:0007669"/>
    <property type="project" value="UniProtKB-KW"/>
</dbReference>
<dbReference type="InterPro" id="IPR011538">
    <property type="entry name" value="Nuo51_FMN-bd"/>
</dbReference>
<dbReference type="STRING" id="660521.SAMN04487949_0732"/>
<dbReference type="EMBL" id="FNHL01000001">
    <property type="protein sequence ID" value="SDM07223.1"/>
    <property type="molecule type" value="Genomic_DNA"/>
</dbReference>
<evidence type="ECO:0000256" key="4">
    <source>
        <dbReference type="ARBA" id="ARBA00023004"/>
    </source>
</evidence>
<evidence type="ECO:0000256" key="2">
    <source>
        <dbReference type="ARBA" id="ARBA00022485"/>
    </source>
</evidence>
<dbReference type="InterPro" id="IPR037225">
    <property type="entry name" value="Nuo51_FMN-bd_sf"/>
</dbReference>
<name>A0A1G9Q8G6_9EURY</name>
<evidence type="ECO:0000256" key="6">
    <source>
        <dbReference type="SAM" id="MobiDB-lite"/>
    </source>
</evidence>
<dbReference type="Pfam" id="PF01512">
    <property type="entry name" value="Complex1_51K"/>
    <property type="match status" value="1"/>
</dbReference>
<dbReference type="InterPro" id="IPR019575">
    <property type="entry name" value="Nuop51_4Fe4S-bd"/>
</dbReference>
<protein>
    <submittedName>
        <fullName evidence="8">NADH dehydrogenase subunit F</fullName>
    </submittedName>
</protein>
<dbReference type="Proteomes" id="UP000199451">
    <property type="component" value="Unassembled WGS sequence"/>
</dbReference>
<evidence type="ECO:0000256" key="5">
    <source>
        <dbReference type="ARBA" id="ARBA00023014"/>
    </source>
</evidence>
<dbReference type="PANTHER" id="PTHR43578">
    <property type="entry name" value="NADH-QUINONE OXIDOREDUCTASE SUBUNIT F"/>
    <property type="match status" value="1"/>
</dbReference>
<reference evidence="9" key="1">
    <citation type="submission" date="2016-10" db="EMBL/GenBank/DDBJ databases">
        <authorList>
            <person name="Varghese N."/>
            <person name="Submissions S."/>
        </authorList>
    </citation>
    <scope>NUCLEOTIDE SEQUENCE [LARGE SCALE GENOMIC DNA]</scope>
    <source>
        <strain evidence="9">CGMCC 1.10119</strain>
    </source>
</reference>
<dbReference type="GO" id="GO:0046872">
    <property type="term" value="F:metal ion binding"/>
    <property type="evidence" value="ECO:0007669"/>
    <property type="project" value="UniProtKB-KW"/>
</dbReference>
<keyword evidence="4" id="KW-0408">Iron</keyword>
<keyword evidence="2" id="KW-0004">4Fe-4S</keyword>
<organism evidence="8 9">
    <name type="scientific">Halogranum gelatinilyticum</name>
    <dbReference type="NCBI Taxonomy" id="660521"/>
    <lineage>
        <taxon>Archaea</taxon>
        <taxon>Methanobacteriati</taxon>
        <taxon>Methanobacteriota</taxon>
        <taxon>Stenosarchaea group</taxon>
        <taxon>Halobacteria</taxon>
        <taxon>Halobacteriales</taxon>
        <taxon>Haloferacaceae</taxon>
    </lineage>
</organism>